<evidence type="ECO:0000256" key="1">
    <source>
        <dbReference type="ARBA" id="ARBA00009437"/>
    </source>
</evidence>
<evidence type="ECO:0000259" key="5">
    <source>
        <dbReference type="PROSITE" id="PS50931"/>
    </source>
</evidence>
<evidence type="ECO:0000256" key="3">
    <source>
        <dbReference type="ARBA" id="ARBA00023125"/>
    </source>
</evidence>
<comment type="caution">
    <text evidence="6">The sequence shown here is derived from an EMBL/GenBank/DDBJ whole genome shotgun (WGS) entry which is preliminary data.</text>
</comment>
<dbReference type="InterPro" id="IPR036388">
    <property type="entry name" value="WH-like_DNA-bd_sf"/>
</dbReference>
<dbReference type="PANTHER" id="PTHR30346:SF9">
    <property type="entry name" value="LYSR FAMILY TRANSCRIPTIONAL REGULATOR"/>
    <property type="match status" value="1"/>
</dbReference>
<evidence type="ECO:0000256" key="4">
    <source>
        <dbReference type="ARBA" id="ARBA00023163"/>
    </source>
</evidence>
<dbReference type="PRINTS" id="PR00039">
    <property type="entry name" value="HTHLYSR"/>
</dbReference>
<dbReference type="Gene3D" id="1.10.10.10">
    <property type="entry name" value="Winged helix-like DNA-binding domain superfamily/Winged helix DNA-binding domain"/>
    <property type="match status" value="1"/>
</dbReference>
<dbReference type="RefSeq" id="WP_189052846.1">
    <property type="nucleotide sequence ID" value="NZ_BMMK01000001.1"/>
</dbReference>
<dbReference type="InterPro" id="IPR036390">
    <property type="entry name" value="WH_DNA-bd_sf"/>
</dbReference>
<dbReference type="FunFam" id="1.10.10.10:FF:000001">
    <property type="entry name" value="LysR family transcriptional regulator"/>
    <property type="match status" value="1"/>
</dbReference>
<keyword evidence="2" id="KW-0805">Transcription regulation</keyword>
<dbReference type="GO" id="GO:0003700">
    <property type="term" value="F:DNA-binding transcription factor activity"/>
    <property type="evidence" value="ECO:0007669"/>
    <property type="project" value="InterPro"/>
</dbReference>
<proteinExistence type="inferred from homology"/>
<comment type="similarity">
    <text evidence="1">Belongs to the LysR transcriptional regulatory family.</text>
</comment>
<dbReference type="Gene3D" id="3.40.190.10">
    <property type="entry name" value="Periplasmic binding protein-like II"/>
    <property type="match status" value="2"/>
</dbReference>
<dbReference type="InterPro" id="IPR000847">
    <property type="entry name" value="LysR_HTH_N"/>
</dbReference>
<reference evidence="6" key="2">
    <citation type="submission" date="2020-09" db="EMBL/GenBank/DDBJ databases">
        <authorList>
            <person name="Sun Q."/>
            <person name="Zhou Y."/>
        </authorList>
    </citation>
    <scope>NUCLEOTIDE SEQUENCE</scope>
    <source>
        <strain evidence="6">CGMCC 4.5737</strain>
    </source>
</reference>
<dbReference type="PANTHER" id="PTHR30346">
    <property type="entry name" value="TRANSCRIPTIONAL DUAL REGULATOR HCAR-RELATED"/>
    <property type="match status" value="1"/>
</dbReference>
<dbReference type="PROSITE" id="PS50931">
    <property type="entry name" value="HTH_LYSR"/>
    <property type="match status" value="1"/>
</dbReference>
<dbReference type="SUPFAM" id="SSF53850">
    <property type="entry name" value="Periplasmic binding protein-like II"/>
    <property type="match status" value="1"/>
</dbReference>
<keyword evidence="7" id="KW-1185">Reference proteome</keyword>
<dbReference type="EMBL" id="BMMK01000001">
    <property type="protein sequence ID" value="GGM33882.1"/>
    <property type="molecule type" value="Genomic_DNA"/>
</dbReference>
<accession>A0A8J3C9F4</accession>
<dbReference type="GO" id="GO:0032993">
    <property type="term" value="C:protein-DNA complex"/>
    <property type="evidence" value="ECO:0007669"/>
    <property type="project" value="TreeGrafter"/>
</dbReference>
<keyword evidence="4" id="KW-0804">Transcription</keyword>
<organism evidence="6 7">
    <name type="scientific">Longimycelium tulufanense</name>
    <dbReference type="NCBI Taxonomy" id="907463"/>
    <lineage>
        <taxon>Bacteria</taxon>
        <taxon>Bacillati</taxon>
        <taxon>Actinomycetota</taxon>
        <taxon>Actinomycetes</taxon>
        <taxon>Pseudonocardiales</taxon>
        <taxon>Pseudonocardiaceae</taxon>
        <taxon>Longimycelium</taxon>
    </lineage>
</organism>
<evidence type="ECO:0000313" key="7">
    <source>
        <dbReference type="Proteomes" id="UP000637578"/>
    </source>
</evidence>
<dbReference type="AlphaFoldDB" id="A0A8J3C9F4"/>
<name>A0A8J3C9F4_9PSEU</name>
<dbReference type="Proteomes" id="UP000637578">
    <property type="component" value="Unassembled WGS sequence"/>
</dbReference>
<feature type="domain" description="HTH lysR-type" evidence="5">
    <location>
        <begin position="1"/>
        <end position="58"/>
    </location>
</feature>
<dbReference type="Pfam" id="PF00126">
    <property type="entry name" value="HTH_1"/>
    <property type="match status" value="1"/>
</dbReference>
<dbReference type="InterPro" id="IPR005119">
    <property type="entry name" value="LysR_subst-bd"/>
</dbReference>
<sequence length="314" mass="35322">MDWRDLEAFRAVAEELSFTRAASRMHITQPALSARIRRLERRLGVPLLHRSTRRVALSDRGERLLHHILRLDRMWHHALADVTEKERRFVLVTAVPELGSVVEAASREYPGLTLEHVLAPADAALPSLELGEHDAVQGNDRLFHPLPTPPNARTETIVHEPVWVMLPVSHRLAARPVVPLSELAGEAWIEHPCARDELTRLCAAAGFQPDIRYHGSTMQLVEHLRGGRAVSLIAARVRPPAGCVVRPLDVDVRRRLFFAWHVDSPGDVAALLLRELRQRYWELAAGNPAYHAFIRSQPHQFRELTGEPAQALAG</sequence>
<dbReference type="Pfam" id="PF03466">
    <property type="entry name" value="LysR_substrate"/>
    <property type="match status" value="1"/>
</dbReference>
<protein>
    <submittedName>
        <fullName evidence="6">Transcriptional regulator</fullName>
    </submittedName>
</protein>
<reference evidence="6" key="1">
    <citation type="journal article" date="2014" name="Int. J. Syst. Evol. Microbiol.">
        <title>Complete genome sequence of Corynebacterium casei LMG S-19264T (=DSM 44701T), isolated from a smear-ripened cheese.</title>
        <authorList>
            <consortium name="US DOE Joint Genome Institute (JGI-PGF)"/>
            <person name="Walter F."/>
            <person name="Albersmeier A."/>
            <person name="Kalinowski J."/>
            <person name="Ruckert C."/>
        </authorList>
    </citation>
    <scope>NUCLEOTIDE SEQUENCE</scope>
    <source>
        <strain evidence="6">CGMCC 4.5737</strain>
    </source>
</reference>
<evidence type="ECO:0000256" key="2">
    <source>
        <dbReference type="ARBA" id="ARBA00023015"/>
    </source>
</evidence>
<gene>
    <name evidence="6" type="ORF">GCM10012275_01600</name>
</gene>
<dbReference type="SUPFAM" id="SSF46785">
    <property type="entry name" value="Winged helix' DNA-binding domain"/>
    <property type="match status" value="1"/>
</dbReference>
<dbReference type="GO" id="GO:0003677">
    <property type="term" value="F:DNA binding"/>
    <property type="evidence" value="ECO:0007669"/>
    <property type="project" value="UniProtKB-KW"/>
</dbReference>
<evidence type="ECO:0000313" key="6">
    <source>
        <dbReference type="EMBL" id="GGM33882.1"/>
    </source>
</evidence>
<keyword evidence="3" id="KW-0238">DNA-binding</keyword>